<feature type="region of interest" description="Disordered" evidence="1">
    <location>
        <begin position="1"/>
        <end position="34"/>
    </location>
</feature>
<dbReference type="HOGENOM" id="CLU_2426054_0_0_6"/>
<proteinExistence type="predicted"/>
<sequence length="91" mass="9772">MTAAANPRGHAPAYPPCLTRDHTRHSRCVRSAEKRSVIRRSACTVAPKVDADPTARTADDGLRPVPPYASAAPPPPRHRAFMIGGGPRHES</sequence>
<dbReference type="STRING" id="1255043.TVNIR_1677"/>
<keyword evidence="3" id="KW-1185">Reference proteome</keyword>
<name>L0DY94_THIND</name>
<dbReference type="AlphaFoldDB" id="L0DY94"/>
<evidence type="ECO:0000313" key="2">
    <source>
        <dbReference type="EMBL" id="AGA33341.1"/>
    </source>
</evidence>
<feature type="region of interest" description="Disordered" evidence="1">
    <location>
        <begin position="48"/>
        <end position="91"/>
    </location>
</feature>
<evidence type="ECO:0000256" key="1">
    <source>
        <dbReference type="SAM" id="MobiDB-lite"/>
    </source>
</evidence>
<dbReference type="EMBL" id="CP003989">
    <property type="protein sequence ID" value="AGA33341.1"/>
    <property type="molecule type" value="Genomic_DNA"/>
</dbReference>
<reference evidence="2" key="1">
    <citation type="submission" date="2015-12" db="EMBL/GenBank/DDBJ databases">
        <authorList>
            <person name="Tikhonova T.V."/>
            <person name="Pavlov A.R."/>
            <person name="Beletsky A.V."/>
            <person name="Mardanov A.V."/>
            <person name="Sorokin D.Y."/>
            <person name="Ravin N.V."/>
            <person name="Popov V.O."/>
        </authorList>
    </citation>
    <scope>NUCLEOTIDE SEQUENCE</scope>
    <source>
        <strain evidence="2">DSM 14787</strain>
    </source>
</reference>
<feature type="compositionally biased region" description="Basic and acidic residues" evidence="1">
    <location>
        <begin position="49"/>
        <end position="62"/>
    </location>
</feature>
<dbReference type="Proteomes" id="UP000010809">
    <property type="component" value="Chromosome"/>
</dbReference>
<feature type="compositionally biased region" description="Pro residues" evidence="1">
    <location>
        <begin position="64"/>
        <end position="75"/>
    </location>
</feature>
<dbReference type="KEGG" id="tni:TVNIR_1677"/>
<protein>
    <submittedName>
        <fullName evidence="2">Uncharacterized protein</fullName>
    </submittedName>
</protein>
<organism evidence="2 3">
    <name type="scientific">Thioalkalivibrio nitratireducens (strain DSM 14787 / UNIQEM 213 / ALEN2)</name>
    <dbReference type="NCBI Taxonomy" id="1255043"/>
    <lineage>
        <taxon>Bacteria</taxon>
        <taxon>Pseudomonadati</taxon>
        <taxon>Pseudomonadota</taxon>
        <taxon>Gammaproteobacteria</taxon>
        <taxon>Chromatiales</taxon>
        <taxon>Ectothiorhodospiraceae</taxon>
        <taxon>Thioalkalivibrio</taxon>
    </lineage>
</organism>
<accession>L0DY94</accession>
<evidence type="ECO:0000313" key="3">
    <source>
        <dbReference type="Proteomes" id="UP000010809"/>
    </source>
</evidence>
<dbReference type="PATRIC" id="fig|1255043.3.peg.1697"/>
<gene>
    <name evidence="2" type="ordered locus">TVNIR_1677</name>
</gene>